<reference evidence="8 9" key="1">
    <citation type="submission" date="2019-09" db="EMBL/GenBank/DDBJ databases">
        <title>A chromosome-level genome assembly of the Chinese tupelo Nyssa sinensis.</title>
        <authorList>
            <person name="Yang X."/>
            <person name="Kang M."/>
            <person name="Yang Y."/>
            <person name="Xiong H."/>
            <person name="Wang M."/>
            <person name="Zhang Z."/>
            <person name="Wang Z."/>
            <person name="Wu H."/>
            <person name="Ma T."/>
            <person name="Liu J."/>
            <person name="Xi Z."/>
        </authorList>
    </citation>
    <scope>NUCLEOTIDE SEQUENCE [LARGE SCALE GENOMIC DNA]</scope>
    <source>
        <strain evidence="8">J267</strain>
        <tissue evidence="8">Leaf</tissue>
    </source>
</reference>
<protein>
    <recommendedName>
        <fullName evidence="10">RanBP2-type domain-containing protein</fullName>
    </recommendedName>
</protein>
<feature type="compositionally biased region" description="Basic and acidic residues" evidence="5">
    <location>
        <begin position="310"/>
        <end position="336"/>
    </location>
</feature>
<dbReference type="Pfam" id="PF00641">
    <property type="entry name" value="Zn_ribbon_RanBP"/>
    <property type="match status" value="3"/>
</dbReference>
<keyword evidence="9" id="KW-1185">Reference proteome</keyword>
<gene>
    <name evidence="8" type="ORF">F0562_033504</name>
</gene>
<dbReference type="SMART" id="SM00547">
    <property type="entry name" value="ZnF_RBZ"/>
    <property type="match status" value="3"/>
</dbReference>
<evidence type="ECO:0000256" key="3">
    <source>
        <dbReference type="ARBA" id="ARBA00022833"/>
    </source>
</evidence>
<evidence type="ECO:0000256" key="1">
    <source>
        <dbReference type="ARBA" id="ARBA00022723"/>
    </source>
</evidence>
<organism evidence="8 9">
    <name type="scientific">Nyssa sinensis</name>
    <dbReference type="NCBI Taxonomy" id="561372"/>
    <lineage>
        <taxon>Eukaryota</taxon>
        <taxon>Viridiplantae</taxon>
        <taxon>Streptophyta</taxon>
        <taxon>Embryophyta</taxon>
        <taxon>Tracheophyta</taxon>
        <taxon>Spermatophyta</taxon>
        <taxon>Magnoliopsida</taxon>
        <taxon>eudicotyledons</taxon>
        <taxon>Gunneridae</taxon>
        <taxon>Pentapetalae</taxon>
        <taxon>asterids</taxon>
        <taxon>Cornales</taxon>
        <taxon>Nyssaceae</taxon>
        <taxon>Nyssa</taxon>
    </lineage>
</organism>
<dbReference type="PROSITE" id="PS50199">
    <property type="entry name" value="ZF_RANBP2_2"/>
    <property type="match status" value="3"/>
</dbReference>
<dbReference type="Proteomes" id="UP000325577">
    <property type="component" value="Linkage Group LG20"/>
</dbReference>
<evidence type="ECO:0000313" key="9">
    <source>
        <dbReference type="Proteomes" id="UP000325577"/>
    </source>
</evidence>
<feature type="region of interest" description="Disordered" evidence="5">
    <location>
        <begin position="310"/>
        <end position="337"/>
    </location>
</feature>
<dbReference type="InterPro" id="IPR036443">
    <property type="entry name" value="Znf_RanBP2_sf"/>
</dbReference>
<dbReference type="PANTHER" id="PTHR23111">
    <property type="entry name" value="ZINC FINGER PROTEIN"/>
    <property type="match status" value="1"/>
</dbReference>
<feature type="domain" description="RanBP2-type" evidence="7">
    <location>
        <begin position="95"/>
        <end position="124"/>
    </location>
</feature>
<feature type="domain" description="RanBP2-type" evidence="7">
    <location>
        <begin position="62"/>
        <end position="91"/>
    </location>
</feature>
<keyword evidence="1" id="KW-0479">Metal-binding</keyword>
<dbReference type="PROSITE" id="PS01358">
    <property type="entry name" value="ZF_RANBP2_1"/>
    <property type="match status" value="3"/>
</dbReference>
<dbReference type="SUPFAM" id="SSF90209">
    <property type="entry name" value="Ran binding protein zinc finger-like"/>
    <property type="match status" value="3"/>
</dbReference>
<evidence type="ECO:0000313" key="8">
    <source>
        <dbReference type="EMBL" id="KAA8529008.1"/>
    </source>
</evidence>
<sequence>MQENSTHQGQGQIKVPMKQGDWMCPECNFLNFARNIRCLRCDRLFQERLRKLGEDQDRLPLKKGDWICDTCNFLNFAKNTTCLLCKEKPPKRQLNPGEWECESCNYINFRRNMVCLKCDHRRPKAANFADNPVQPQHEDRQTGNRGVNRWRFVEDESRDHDGSNLGNGVPGFEDFPIAGGKSELSRNAQKQERWKMEMAERSRKASPISNKRLQAAENKKTETEVPPWLKVMYAMVYFDTCIAHSNNKKNDLDRFCIDCVQSFCYNCLPAHGLHKYVKIRRYVYCEVINRQDLCRLFDCSGIQVSAVHRDEHKEETTGDHDNLRIDKKGENLKRDLTPPLPKRQKVRKGIALRAPMF</sequence>
<dbReference type="GO" id="GO:0008270">
    <property type="term" value="F:zinc ion binding"/>
    <property type="evidence" value="ECO:0007669"/>
    <property type="project" value="UniProtKB-KW"/>
</dbReference>
<evidence type="ECO:0000259" key="7">
    <source>
        <dbReference type="PROSITE" id="PS50199"/>
    </source>
</evidence>
<feature type="domain" description="RanBP2-type" evidence="7">
    <location>
        <begin position="18"/>
        <end position="41"/>
    </location>
</feature>
<proteinExistence type="predicted"/>
<evidence type="ECO:0000256" key="4">
    <source>
        <dbReference type="PROSITE-ProRule" id="PRU00322"/>
    </source>
</evidence>
<evidence type="ECO:0000259" key="6">
    <source>
        <dbReference type="PROSITE" id="PS50119"/>
    </source>
</evidence>
<dbReference type="PANTHER" id="PTHR23111:SF23">
    <property type="entry name" value="RAN BP2_NZF ZINC FINGER-LIKE SUPERFAMILY PROTEIN"/>
    <property type="match status" value="1"/>
</dbReference>
<dbReference type="InterPro" id="IPR000315">
    <property type="entry name" value="Znf_B-box"/>
</dbReference>
<accession>A0A5J5AFM2</accession>
<keyword evidence="2 4" id="KW-0863">Zinc-finger</keyword>
<dbReference type="PROSITE" id="PS50119">
    <property type="entry name" value="ZF_BBOX"/>
    <property type="match status" value="1"/>
</dbReference>
<dbReference type="InterPro" id="IPR001876">
    <property type="entry name" value="Znf_RanBP2"/>
</dbReference>
<feature type="domain" description="B box-type" evidence="6">
    <location>
        <begin position="241"/>
        <end position="279"/>
    </location>
</feature>
<dbReference type="GO" id="GO:0003729">
    <property type="term" value="F:mRNA binding"/>
    <property type="evidence" value="ECO:0007669"/>
    <property type="project" value="TreeGrafter"/>
</dbReference>
<evidence type="ECO:0000256" key="5">
    <source>
        <dbReference type="SAM" id="MobiDB-lite"/>
    </source>
</evidence>
<dbReference type="AlphaFoldDB" id="A0A5J5AFM2"/>
<dbReference type="EMBL" id="CM018044">
    <property type="protein sequence ID" value="KAA8529008.1"/>
    <property type="molecule type" value="Genomic_DNA"/>
</dbReference>
<dbReference type="Gene3D" id="4.10.1060.10">
    <property type="entry name" value="Zinc finger, RanBP2-type"/>
    <property type="match status" value="3"/>
</dbReference>
<evidence type="ECO:0000256" key="2">
    <source>
        <dbReference type="ARBA" id="ARBA00022771"/>
    </source>
</evidence>
<name>A0A5J5AFM2_9ASTE</name>
<dbReference type="GO" id="GO:0005737">
    <property type="term" value="C:cytoplasm"/>
    <property type="evidence" value="ECO:0007669"/>
    <property type="project" value="TreeGrafter"/>
</dbReference>
<keyword evidence="3" id="KW-0862">Zinc</keyword>
<evidence type="ECO:0008006" key="10">
    <source>
        <dbReference type="Google" id="ProtNLM"/>
    </source>
</evidence>
<dbReference type="OrthoDB" id="448399at2759"/>